<keyword evidence="3" id="KW-1185">Reference proteome</keyword>
<dbReference type="EMBL" id="BAABHS010000020">
    <property type="protein sequence ID" value="GAA4978546.1"/>
    <property type="molecule type" value="Genomic_DNA"/>
</dbReference>
<protein>
    <submittedName>
        <fullName evidence="2">Uncharacterized protein</fullName>
    </submittedName>
</protein>
<proteinExistence type="predicted"/>
<evidence type="ECO:0000313" key="3">
    <source>
        <dbReference type="Proteomes" id="UP001500466"/>
    </source>
</evidence>
<gene>
    <name evidence="2" type="ORF">GCM10023205_53300</name>
</gene>
<dbReference type="Proteomes" id="UP001500466">
    <property type="component" value="Unassembled WGS sequence"/>
</dbReference>
<name>A0ABP9HUB9_9ACTN</name>
<organism evidence="2 3">
    <name type="scientific">Yinghuangia aomiensis</name>
    <dbReference type="NCBI Taxonomy" id="676205"/>
    <lineage>
        <taxon>Bacteria</taxon>
        <taxon>Bacillati</taxon>
        <taxon>Actinomycetota</taxon>
        <taxon>Actinomycetes</taxon>
        <taxon>Kitasatosporales</taxon>
        <taxon>Streptomycetaceae</taxon>
        <taxon>Yinghuangia</taxon>
    </lineage>
</organism>
<comment type="caution">
    <text evidence="2">The sequence shown here is derived from an EMBL/GenBank/DDBJ whole genome shotgun (WGS) entry which is preliminary data.</text>
</comment>
<feature type="compositionally biased region" description="Basic and acidic residues" evidence="1">
    <location>
        <begin position="21"/>
        <end position="46"/>
    </location>
</feature>
<evidence type="ECO:0000313" key="2">
    <source>
        <dbReference type="EMBL" id="GAA4978546.1"/>
    </source>
</evidence>
<feature type="region of interest" description="Disordered" evidence="1">
    <location>
        <begin position="1"/>
        <end position="46"/>
    </location>
</feature>
<reference evidence="3" key="1">
    <citation type="journal article" date="2019" name="Int. J. Syst. Evol. Microbiol.">
        <title>The Global Catalogue of Microorganisms (GCM) 10K type strain sequencing project: providing services to taxonomists for standard genome sequencing and annotation.</title>
        <authorList>
            <consortium name="The Broad Institute Genomics Platform"/>
            <consortium name="The Broad Institute Genome Sequencing Center for Infectious Disease"/>
            <person name="Wu L."/>
            <person name="Ma J."/>
        </authorList>
    </citation>
    <scope>NUCLEOTIDE SEQUENCE [LARGE SCALE GENOMIC DNA]</scope>
    <source>
        <strain evidence="3">JCM 17986</strain>
    </source>
</reference>
<sequence length="85" mass="9493">MVKQGDGFFSNWFPPPPISPKEQEEREEEARKIAEKGDADRKRTAADKLRQMEDAIRAHAAACDLAKSNLEASKHSLRSWGLGKG</sequence>
<accession>A0ABP9HUB9</accession>
<evidence type="ECO:0000256" key="1">
    <source>
        <dbReference type="SAM" id="MobiDB-lite"/>
    </source>
</evidence>
<dbReference type="RefSeq" id="WP_345678223.1">
    <property type="nucleotide sequence ID" value="NZ_BAABHS010000020.1"/>
</dbReference>